<dbReference type="Proteomes" id="UP001145742">
    <property type="component" value="Unassembled WGS sequence"/>
</dbReference>
<evidence type="ECO:0000313" key="1">
    <source>
        <dbReference type="EMBL" id="KAJ7422106.1"/>
    </source>
</evidence>
<accession>A0ABQ9DHK8</accession>
<name>A0ABQ9DHK8_9PASS</name>
<protein>
    <submittedName>
        <fullName evidence="1">Uncharacterized protein</fullName>
    </submittedName>
</protein>
<sequence>MFVFSLRGFQARWGFLERLECWDPRVTLDPTARGDPQAPQGNLDTEAALVPSGSLAGRAGRAPRVTLVSLENKECQALR</sequence>
<comment type="caution">
    <text evidence="1">The sequence shown here is derived from an EMBL/GenBank/DDBJ whole genome shotgun (WGS) entry which is preliminary data.</text>
</comment>
<organism evidence="1 2">
    <name type="scientific">Willisornis vidua</name>
    <name type="common">Xingu scale-backed antbird</name>
    <dbReference type="NCBI Taxonomy" id="1566151"/>
    <lineage>
        <taxon>Eukaryota</taxon>
        <taxon>Metazoa</taxon>
        <taxon>Chordata</taxon>
        <taxon>Craniata</taxon>
        <taxon>Vertebrata</taxon>
        <taxon>Euteleostomi</taxon>
        <taxon>Archelosauria</taxon>
        <taxon>Archosauria</taxon>
        <taxon>Dinosauria</taxon>
        <taxon>Saurischia</taxon>
        <taxon>Theropoda</taxon>
        <taxon>Coelurosauria</taxon>
        <taxon>Aves</taxon>
        <taxon>Neognathae</taxon>
        <taxon>Neoaves</taxon>
        <taxon>Telluraves</taxon>
        <taxon>Australaves</taxon>
        <taxon>Passeriformes</taxon>
        <taxon>Thamnophilidae</taxon>
        <taxon>Willisornis</taxon>
    </lineage>
</organism>
<proteinExistence type="predicted"/>
<reference evidence="1" key="1">
    <citation type="submission" date="2019-10" db="EMBL/GenBank/DDBJ databases">
        <authorList>
            <person name="Soares A.E.R."/>
            <person name="Aleixo A."/>
            <person name="Schneider P."/>
            <person name="Miyaki C.Y."/>
            <person name="Schneider M.P."/>
            <person name="Mello C."/>
            <person name="Vasconcelos A.T.R."/>
        </authorList>
    </citation>
    <scope>NUCLEOTIDE SEQUENCE</scope>
    <source>
        <tissue evidence="1">Muscle</tissue>
    </source>
</reference>
<gene>
    <name evidence="1" type="ORF">WISP_39555</name>
</gene>
<keyword evidence="2" id="KW-1185">Reference proteome</keyword>
<evidence type="ECO:0000313" key="2">
    <source>
        <dbReference type="Proteomes" id="UP001145742"/>
    </source>
</evidence>
<dbReference type="EMBL" id="WHWB01033084">
    <property type="protein sequence ID" value="KAJ7422106.1"/>
    <property type="molecule type" value="Genomic_DNA"/>
</dbReference>